<evidence type="ECO:0000313" key="3">
    <source>
        <dbReference type="EMBL" id="PTA68849.1"/>
    </source>
</evidence>
<feature type="chain" id="PRO_5015628865" evidence="1">
    <location>
        <begin position="22"/>
        <end position="262"/>
    </location>
</feature>
<dbReference type="Gene3D" id="2.50.20.10">
    <property type="entry name" value="Lipoprotein localisation LolA/LolB/LppX"/>
    <property type="match status" value="1"/>
</dbReference>
<name>A0A2T3WAC1_9DEIO</name>
<evidence type="ECO:0000259" key="2">
    <source>
        <dbReference type="Pfam" id="PF03888"/>
    </source>
</evidence>
<reference evidence="3 4" key="1">
    <citation type="submission" date="2018-03" db="EMBL/GenBank/DDBJ databases">
        <title>Draft genome of Deinococcus sp. OD32.</title>
        <authorList>
            <person name="Wang X.-P."/>
            <person name="Du Z.-J."/>
        </authorList>
    </citation>
    <scope>NUCLEOTIDE SEQUENCE [LARGE SCALE GENOMIC DNA]</scope>
    <source>
        <strain evidence="3 4">OD32</strain>
    </source>
</reference>
<dbReference type="Proteomes" id="UP000240317">
    <property type="component" value="Unassembled WGS sequence"/>
</dbReference>
<comment type="caution">
    <text evidence="3">The sequence shown here is derived from an EMBL/GenBank/DDBJ whole genome shotgun (WGS) entry which is preliminary data.</text>
</comment>
<dbReference type="InterPro" id="IPR033434">
    <property type="entry name" value="MucB/RseB_N"/>
</dbReference>
<keyword evidence="1" id="KW-0732">Signal</keyword>
<accession>A0A2T3WAC1</accession>
<dbReference type="RefSeq" id="WP_233218679.1">
    <property type="nucleotide sequence ID" value="NZ_PYSV01000004.1"/>
</dbReference>
<organism evidence="3 4">
    <name type="scientific">Deinococcus arcticus</name>
    <dbReference type="NCBI Taxonomy" id="2136176"/>
    <lineage>
        <taxon>Bacteria</taxon>
        <taxon>Thermotogati</taxon>
        <taxon>Deinococcota</taxon>
        <taxon>Deinococci</taxon>
        <taxon>Deinococcales</taxon>
        <taxon>Deinococcaceae</taxon>
        <taxon>Deinococcus</taxon>
    </lineage>
</organism>
<proteinExistence type="predicted"/>
<protein>
    <submittedName>
        <fullName evidence="3">Transcriptional regulator</fullName>
    </submittedName>
</protein>
<gene>
    <name evidence="3" type="ORF">C8263_06395</name>
</gene>
<evidence type="ECO:0000256" key="1">
    <source>
        <dbReference type="SAM" id="SignalP"/>
    </source>
</evidence>
<dbReference type="EMBL" id="PYSV01000004">
    <property type="protein sequence ID" value="PTA68849.1"/>
    <property type="molecule type" value="Genomic_DNA"/>
</dbReference>
<keyword evidence="4" id="KW-1185">Reference proteome</keyword>
<feature type="signal peptide" evidence="1">
    <location>
        <begin position="1"/>
        <end position="21"/>
    </location>
</feature>
<feature type="domain" description="MucB/RseB N-terminal" evidence="2">
    <location>
        <begin position="30"/>
        <end position="155"/>
    </location>
</feature>
<sequence length="262" mass="27606">MRPATTWALVLLTLLGGVAHAADPTADMSEVLSALKRARTLAARGQVEVTVLFPPREVPTRRAAALPVLTVRPALLQKNFSVTRVGPETVAGRAATVFDLTPKAGQAARWRLWVDTVWNVPLAFEERSVNGDLARRAVFTRVNAAPARQTLTLPPLPAGLNGALARALPGLRLPPGFVPSGVQARPAGREVTLTDGLNTLTLVVSARNVRAAPGVASRRVGGVFVWLVGNLPQNNLTTALSGIRSADETPLGTFQAPAPSNP</sequence>
<dbReference type="AlphaFoldDB" id="A0A2T3WAC1"/>
<evidence type="ECO:0000313" key="4">
    <source>
        <dbReference type="Proteomes" id="UP000240317"/>
    </source>
</evidence>
<dbReference type="Pfam" id="PF03888">
    <property type="entry name" value="MucB_RseB"/>
    <property type="match status" value="1"/>
</dbReference>